<feature type="chain" id="PRO_5024322601" description="Lipoprotein" evidence="2">
    <location>
        <begin position="30"/>
        <end position="92"/>
    </location>
</feature>
<dbReference type="RefSeq" id="WP_155304494.1">
    <property type="nucleotide sequence ID" value="NZ_AP021875.1"/>
</dbReference>
<dbReference type="Proteomes" id="UP000427769">
    <property type="component" value="Chromosome"/>
</dbReference>
<evidence type="ECO:0008006" key="5">
    <source>
        <dbReference type="Google" id="ProtNLM"/>
    </source>
</evidence>
<feature type="region of interest" description="Disordered" evidence="1">
    <location>
        <begin position="34"/>
        <end position="55"/>
    </location>
</feature>
<name>A0A5K7Z5U6_9BACT</name>
<protein>
    <recommendedName>
        <fullName evidence="5">Lipoprotein</fullName>
    </recommendedName>
</protein>
<dbReference type="EMBL" id="AP021875">
    <property type="protein sequence ID" value="BBO75589.1"/>
    <property type="molecule type" value="Genomic_DNA"/>
</dbReference>
<dbReference type="AlphaFoldDB" id="A0A5K7Z5U6"/>
<evidence type="ECO:0000313" key="4">
    <source>
        <dbReference type="Proteomes" id="UP000427769"/>
    </source>
</evidence>
<evidence type="ECO:0000313" key="3">
    <source>
        <dbReference type="EMBL" id="BBO75589.1"/>
    </source>
</evidence>
<feature type="signal peptide" evidence="2">
    <location>
        <begin position="1"/>
        <end position="29"/>
    </location>
</feature>
<proteinExistence type="predicted"/>
<gene>
    <name evidence="3" type="ORF">DSCW_30060</name>
</gene>
<dbReference type="PROSITE" id="PS51257">
    <property type="entry name" value="PROKAR_LIPOPROTEIN"/>
    <property type="match status" value="1"/>
</dbReference>
<feature type="compositionally biased region" description="Polar residues" evidence="1">
    <location>
        <begin position="34"/>
        <end position="44"/>
    </location>
</feature>
<reference evidence="3 4" key="1">
    <citation type="submission" date="2019-11" db="EMBL/GenBank/DDBJ databases">
        <title>Comparative genomics of hydrocarbon-degrading Desulfosarcina strains.</title>
        <authorList>
            <person name="Watanabe M."/>
            <person name="Kojima H."/>
            <person name="Fukui M."/>
        </authorList>
    </citation>
    <scope>NUCLEOTIDE SEQUENCE [LARGE SCALE GENOMIC DNA]</scope>
    <source>
        <strain evidence="3 4">PP31</strain>
    </source>
</reference>
<dbReference type="KEGG" id="dwd:DSCW_30060"/>
<keyword evidence="4" id="KW-1185">Reference proteome</keyword>
<evidence type="ECO:0000256" key="1">
    <source>
        <dbReference type="SAM" id="MobiDB-lite"/>
    </source>
</evidence>
<sequence length="92" mass="9581">MNRSLTVAGVVLILLAALSLSSCNSTSFSKEVSTNLNGGQTNHARSAGTVEDKSTPMKIMPPLGCVLIDDKGRITGVLFMGANGDLVESNTR</sequence>
<organism evidence="3 4">
    <name type="scientific">Desulfosarcina widdelii</name>
    <dbReference type="NCBI Taxonomy" id="947919"/>
    <lineage>
        <taxon>Bacteria</taxon>
        <taxon>Pseudomonadati</taxon>
        <taxon>Thermodesulfobacteriota</taxon>
        <taxon>Desulfobacteria</taxon>
        <taxon>Desulfobacterales</taxon>
        <taxon>Desulfosarcinaceae</taxon>
        <taxon>Desulfosarcina</taxon>
    </lineage>
</organism>
<keyword evidence="2" id="KW-0732">Signal</keyword>
<evidence type="ECO:0000256" key="2">
    <source>
        <dbReference type="SAM" id="SignalP"/>
    </source>
</evidence>
<accession>A0A5K7Z5U6</accession>